<reference evidence="3 4" key="1">
    <citation type="submission" date="2021-06" db="EMBL/GenBank/DDBJ databases">
        <title>Differences between aerobic and microaerobic xylene degrading microbial communities.</title>
        <authorList>
            <person name="Banerjee S."/>
            <person name="Tancsics A."/>
        </authorList>
    </citation>
    <scope>NUCLEOTIDE SEQUENCE [LARGE SCALE GENOMIC DNA]</scope>
    <source>
        <strain evidence="3 4">MAP12</strain>
    </source>
</reference>
<evidence type="ECO:0000259" key="1">
    <source>
        <dbReference type="Pfam" id="PF05729"/>
    </source>
</evidence>
<dbReference type="EMBL" id="JAHRGL010000012">
    <property type="protein sequence ID" value="MBV2132077.1"/>
    <property type="molecule type" value="Genomic_DNA"/>
</dbReference>
<dbReference type="PANTHER" id="PTHR46844">
    <property type="entry name" value="SLR5058 PROTEIN"/>
    <property type="match status" value="1"/>
</dbReference>
<evidence type="ECO:0000313" key="4">
    <source>
        <dbReference type="Proteomes" id="UP000813068"/>
    </source>
</evidence>
<dbReference type="Pfam" id="PF22718">
    <property type="entry name" value="SNaCT13"/>
    <property type="match status" value="1"/>
</dbReference>
<proteinExistence type="predicted"/>
<sequence>MDEGKIAAEFISSNLDKIWQLGKRAFGSIDETVQIKLKTAYSEYLQNTREKYSKSKSFFIRNQAVDLYDYYIPTGIYSGTQSIPIPKFNSCLDYSNRIVITGTGGSGKSVLMRHLFLDCMSQKKYVPILIELRDLNSGKSSLEDYIVETLDLYGFDVSGSYVEKAKKEGHFCFFLDGYDEVDHSLRKNLIKQILKSSEKFKNCPIFISSRPDDVFNGIERFSVFRMQPLDLESASNLISKLPFDQEIKYKFIGALSDGLFEKHESFLSNPLLLSIMLLTYGENAEIPSKLSIFYNQAYEALFQRHDANKGGYSRSRKSELDIQDFSRVFSLFALQTYDRRIFKMPRVDCLQFIEKAKASLKKEFKSDDYLSDLLSAACLLIEDGLEIAFSHRSFQEYFVALHISCASPEIQERLINRYWKNMTSDNVINLLLEINPDLVERVLITPKLKDLFSEIGVRDKVGITHAVKYMQRAYESITLDEEKIYATYPGTEANICAIIHMAVYICETYSFPEDDYFEDNHRWLLERHGSKDGEIKLKTESVTYKTPLMADILNSRGAFSIGYLQAAYDAYKILKRKNESAIDSLGKV</sequence>
<protein>
    <submittedName>
        <fullName evidence="3">NACHT domain-containing protein</fullName>
    </submittedName>
</protein>
<evidence type="ECO:0000259" key="2">
    <source>
        <dbReference type="Pfam" id="PF22718"/>
    </source>
</evidence>
<dbReference type="Pfam" id="PF05729">
    <property type="entry name" value="NACHT"/>
    <property type="match status" value="1"/>
</dbReference>
<dbReference type="InterPro" id="IPR055037">
    <property type="entry name" value="SNaCT13"/>
</dbReference>
<dbReference type="InterPro" id="IPR007111">
    <property type="entry name" value="NACHT_NTPase"/>
</dbReference>
<dbReference type="Proteomes" id="UP000813068">
    <property type="component" value="Unassembled WGS sequence"/>
</dbReference>
<feature type="domain" description="Short NACHT-associated C-terminal" evidence="2">
    <location>
        <begin position="434"/>
        <end position="586"/>
    </location>
</feature>
<keyword evidence="4" id="KW-1185">Reference proteome</keyword>
<gene>
    <name evidence="3" type="ORF">KRX52_04610</name>
</gene>
<organism evidence="3 4">
    <name type="scientific">Geopseudomonas aromaticivorans</name>
    <dbReference type="NCBI Taxonomy" id="2849492"/>
    <lineage>
        <taxon>Bacteria</taxon>
        <taxon>Pseudomonadati</taxon>
        <taxon>Pseudomonadota</taxon>
        <taxon>Gammaproteobacteria</taxon>
        <taxon>Pseudomonadales</taxon>
        <taxon>Pseudomonadaceae</taxon>
        <taxon>Geopseudomonas</taxon>
    </lineage>
</organism>
<feature type="domain" description="NACHT" evidence="1">
    <location>
        <begin position="97"/>
        <end position="239"/>
    </location>
</feature>
<evidence type="ECO:0000313" key="3">
    <source>
        <dbReference type="EMBL" id="MBV2132077.1"/>
    </source>
</evidence>
<accession>A0ABS6MUZ3</accession>
<dbReference type="PANTHER" id="PTHR46844:SF1">
    <property type="entry name" value="SLR5058 PROTEIN"/>
    <property type="match status" value="1"/>
</dbReference>
<comment type="caution">
    <text evidence="3">The sequence shown here is derived from an EMBL/GenBank/DDBJ whole genome shotgun (WGS) entry which is preliminary data.</text>
</comment>
<dbReference type="RefSeq" id="WP_217679990.1">
    <property type="nucleotide sequence ID" value="NZ_JAHRGL010000012.1"/>
</dbReference>
<name>A0ABS6MUZ3_9GAMM</name>